<keyword evidence="2" id="KW-1185">Reference proteome</keyword>
<sequence length="310" mass="34160">MSSLSAIINPVTLGRDVSKLKVYIYTSHATEHGLGFEQRVIDGGRGKILGDVKKTTKLRNPSTLVSLLMDDTVRVYGVEHDSNNICLVAPIHEPIPNTFAKQGYIAGCAVKNKNDSKSDPGWLYYTVVDPDNGTSIQEQSLSDTTGGQRNTGADGIFDNTWLAAFHDGATRWMVYQKKKNNVIFVRDVGVDDGDEYAVEKNNIIARQQAQIGAVFVSAADSGTNKGVAWIYFTNKANQLWRTSAKISDSLKFAVPYLVPDSGEVKPDSQISVVADVPRRRNVIYTMLKSNTDEISIIIDEWDKKAEKPAE</sequence>
<organism evidence="1 2">
    <name type="scientific">Apiosordaria backusii</name>
    <dbReference type="NCBI Taxonomy" id="314023"/>
    <lineage>
        <taxon>Eukaryota</taxon>
        <taxon>Fungi</taxon>
        <taxon>Dikarya</taxon>
        <taxon>Ascomycota</taxon>
        <taxon>Pezizomycotina</taxon>
        <taxon>Sordariomycetes</taxon>
        <taxon>Sordariomycetidae</taxon>
        <taxon>Sordariales</taxon>
        <taxon>Lasiosphaeriaceae</taxon>
        <taxon>Apiosordaria</taxon>
    </lineage>
</organism>
<reference evidence="1" key="1">
    <citation type="submission" date="2023-06" db="EMBL/GenBank/DDBJ databases">
        <title>Genome-scale phylogeny and comparative genomics of the fungal order Sordariales.</title>
        <authorList>
            <consortium name="Lawrence Berkeley National Laboratory"/>
            <person name="Hensen N."/>
            <person name="Bonometti L."/>
            <person name="Westerberg I."/>
            <person name="Brannstrom I.O."/>
            <person name="Guillou S."/>
            <person name="Cros-Aarteil S."/>
            <person name="Calhoun S."/>
            <person name="Haridas S."/>
            <person name="Kuo A."/>
            <person name="Mondo S."/>
            <person name="Pangilinan J."/>
            <person name="Riley R."/>
            <person name="Labutti K."/>
            <person name="Andreopoulos B."/>
            <person name="Lipzen A."/>
            <person name="Chen C."/>
            <person name="Yanf M."/>
            <person name="Daum C."/>
            <person name="Ng V."/>
            <person name="Clum A."/>
            <person name="Steindorff A."/>
            <person name="Ohm R."/>
            <person name="Martin F."/>
            <person name="Silar P."/>
            <person name="Natvig D."/>
            <person name="Lalanne C."/>
            <person name="Gautier V."/>
            <person name="Ament-Velasquez S.L."/>
            <person name="Kruys A."/>
            <person name="Hutchinson M.I."/>
            <person name="Powell A.J."/>
            <person name="Barry K."/>
            <person name="Miller A.N."/>
            <person name="Grigoriev I.V."/>
            <person name="Debuchy R."/>
            <person name="Gladieux P."/>
            <person name="Thoren M.H."/>
            <person name="Johannesson H."/>
        </authorList>
    </citation>
    <scope>NUCLEOTIDE SEQUENCE</scope>
    <source>
        <strain evidence="1">CBS 540.89</strain>
    </source>
</reference>
<dbReference type="EMBL" id="JAUKTV010000008">
    <property type="protein sequence ID" value="KAK0732482.1"/>
    <property type="molecule type" value="Genomic_DNA"/>
</dbReference>
<evidence type="ECO:0000313" key="2">
    <source>
        <dbReference type="Proteomes" id="UP001172159"/>
    </source>
</evidence>
<proteinExistence type="predicted"/>
<dbReference type="AlphaFoldDB" id="A0AA40BDZ5"/>
<protein>
    <submittedName>
        <fullName evidence="1">Uncharacterized protein</fullName>
    </submittedName>
</protein>
<evidence type="ECO:0000313" key="1">
    <source>
        <dbReference type="EMBL" id="KAK0732482.1"/>
    </source>
</evidence>
<accession>A0AA40BDZ5</accession>
<name>A0AA40BDZ5_9PEZI</name>
<dbReference type="Proteomes" id="UP001172159">
    <property type="component" value="Unassembled WGS sequence"/>
</dbReference>
<gene>
    <name evidence="1" type="ORF">B0T21DRAFT_196469</name>
</gene>
<comment type="caution">
    <text evidence="1">The sequence shown here is derived from an EMBL/GenBank/DDBJ whole genome shotgun (WGS) entry which is preliminary data.</text>
</comment>